<dbReference type="PANTHER" id="PTHR22807">
    <property type="entry name" value="NOP2 YEAST -RELATED NOL1/NOP2/FMU SUN DOMAIN-CONTAINING"/>
    <property type="match status" value="1"/>
</dbReference>
<dbReference type="PRINTS" id="PR02008">
    <property type="entry name" value="RCMTFAMILY"/>
</dbReference>
<feature type="active site" description="Nucleophile" evidence="5">
    <location>
        <position position="339"/>
    </location>
</feature>
<evidence type="ECO:0000256" key="1">
    <source>
        <dbReference type="ARBA" id="ARBA00022603"/>
    </source>
</evidence>
<dbReference type="Proteomes" id="UP000321204">
    <property type="component" value="Chromosome"/>
</dbReference>
<reference evidence="7 8" key="1">
    <citation type="journal article" date="2015" name="Int. J. Syst. Evol. Microbiol.">
        <title>Flavisolibacter ginsenosidimutans sp. nov., with ginsenoside-converting activity isolated from soil used for cultivating ginseng.</title>
        <authorList>
            <person name="Zhao Y."/>
            <person name="Liu Q."/>
            <person name="Kang M.S."/>
            <person name="Jin F."/>
            <person name="Yu H."/>
            <person name="Im W.T."/>
        </authorList>
    </citation>
    <scope>NUCLEOTIDE SEQUENCE [LARGE SCALE GENOMIC DNA]</scope>
    <source>
        <strain evidence="7 8">Gsoil 636</strain>
    </source>
</reference>
<feature type="binding site" evidence="5">
    <location>
        <position position="241"/>
    </location>
    <ligand>
        <name>S-adenosyl-L-methionine</name>
        <dbReference type="ChEBI" id="CHEBI:59789"/>
    </ligand>
</feature>
<dbReference type="AlphaFoldDB" id="A0A5B8UI48"/>
<organism evidence="7 8">
    <name type="scientific">Flavisolibacter ginsenosidimutans</name>
    <dbReference type="NCBI Taxonomy" id="661481"/>
    <lineage>
        <taxon>Bacteria</taxon>
        <taxon>Pseudomonadati</taxon>
        <taxon>Bacteroidota</taxon>
        <taxon>Chitinophagia</taxon>
        <taxon>Chitinophagales</taxon>
        <taxon>Chitinophagaceae</taxon>
        <taxon>Flavisolibacter</taxon>
    </lineage>
</organism>
<name>A0A5B8UI48_9BACT</name>
<dbReference type="GO" id="GO:0008173">
    <property type="term" value="F:RNA methyltransferase activity"/>
    <property type="evidence" value="ECO:0007669"/>
    <property type="project" value="InterPro"/>
</dbReference>
<accession>A0A5B8UI48</accession>
<dbReference type="Pfam" id="PF01189">
    <property type="entry name" value="Methyltr_RsmB-F"/>
    <property type="match status" value="1"/>
</dbReference>
<keyword evidence="2 5" id="KW-0808">Transferase</keyword>
<dbReference type="InterPro" id="IPR029063">
    <property type="entry name" value="SAM-dependent_MTases_sf"/>
</dbReference>
<dbReference type="EMBL" id="CP042433">
    <property type="protein sequence ID" value="QEC55770.1"/>
    <property type="molecule type" value="Genomic_DNA"/>
</dbReference>
<dbReference type="InterPro" id="IPR049560">
    <property type="entry name" value="MeTrfase_RsmB-F_NOP2_cat"/>
</dbReference>
<sequence>MHLHAYLRSSETIINLYDGAIPFASWLKNYFREQKKFGSRDRRMVGDLCFCYYRLGKAFEEYSLTEQLLIGQALCHDKSIFIDELKPEWSGVSSGTLKDKLAFLLRENNGVVFPFLDEVSNDIEKDAFNLSHLVQPDLFLRIRPGKKEIVLQKIQTLAVSFSVEGDCLRLPIATKIDDALEVDKEVVVQDKSSQRVLNLLQHQTSNTECQTFSAWDCCAASGGKSILLHDHFPQVQLTVSDVRESILHNLKTRFSRAGIASYQSFVADVSSPQFHLNEKFDLIICDAPCSGSGTWGRTPEQLRFFSKQKIEYYSLLQKSIAVNAGKCLKEGGQFLYITCSVFVKENEDVVEYILQQTKLRLVKQQYFEGYDEKADTLFAALFAL</sequence>
<keyword evidence="1 5" id="KW-0489">Methyltransferase</keyword>
<dbReference type="InterPro" id="IPR001678">
    <property type="entry name" value="MeTrfase_RsmB-F_NOP2_dom"/>
</dbReference>
<dbReference type="RefSeq" id="WP_146785106.1">
    <property type="nucleotide sequence ID" value="NZ_BAABIO010000001.1"/>
</dbReference>
<dbReference type="InterPro" id="IPR023267">
    <property type="entry name" value="RCMT"/>
</dbReference>
<dbReference type="GO" id="GO:0003723">
    <property type="term" value="F:RNA binding"/>
    <property type="evidence" value="ECO:0007669"/>
    <property type="project" value="UniProtKB-UniRule"/>
</dbReference>
<evidence type="ECO:0000256" key="5">
    <source>
        <dbReference type="PROSITE-ProRule" id="PRU01023"/>
    </source>
</evidence>
<keyword evidence="3 5" id="KW-0949">S-adenosyl-L-methionine</keyword>
<evidence type="ECO:0000256" key="2">
    <source>
        <dbReference type="ARBA" id="ARBA00022679"/>
    </source>
</evidence>
<dbReference type="Gene3D" id="3.40.50.150">
    <property type="entry name" value="Vaccinia Virus protein VP39"/>
    <property type="match status" value="1"/>
</dbReference>
<dbReference type="CDD" id="cd02440">
    <property type="entry name" value="AdoMet_MTases"/>
    <property type="match status" value="1"/>
</dbReference>
<dbReference type="GO" id="GO:0001510">
    <property type="term" value="P:RNA methylation"/>
    <property type="evidence" value="ECO:0007669"/>
    <property type="project" value="InterPro"/>
</dbReference>
<keyword evidence="4 5" id="KW-0694">RNA-binding</keyword>
<feature type="binding site" evidence="5">
    <location>
        <position position="286"/>
    </location>
    <ligand>
        <name>S-adenosyl-L-methionine</name>
        <dbReference type="ChEBI" id="CHEBI:59789"/>
    </ligand>
</feature>
<dbReference type="KEGG" id="fgg:FSB75_07650"/>
<keyword evidence="8" id="KW-1185">Reference proteome</keyword>
<evidence type="ECO:0000256" key="3">
    <source>
        <dbReference type="ARBA" id="ARBA00022691"/>
    </source>
</evidence>
<dbReference type="PANTHER" id="PTHR22807:SF53">
    <property type="entry name" value="RIBOSOMAL RNA SMALL SUBUNIT METHYLTRANSFERASE B-RELATED"/>
    <property type="match status" value="1"/>
</dbReference>
<dbReference type="SUPFAM" id="SSF53335">
    <property type="entry name" value="S-adenosyl-L-methionine-dependent methyltransferases"/>
    <property type="match status" value="1"/>
</dbReference>
<feature type="binding site" evidence="5">
    <location>
        <position position="268"/>
    </location>
    <ligand>
        <name>S-adenosyl-L-methionine</name>
        <dbReference type="ChEBI" id="CHEBI:59789"/>
    </ligand>
</feature>
<dbReference type="PROSITE" id="PS51686">
    <property type="entry name" value="SAM_MT_RSMB_NOP"/>
    <property type="match status" value="1"/>
</dbReference>
<dbReference type="OrthoDB" id="9810297at2"/>
<proteinExistence type="inferred from homology"/>
<feature type="domain" description="SAM-dependent MTase RsmB/NOP-type" evidence="6">
    <location>
        <begin position="104"/>
        <end position="384"/>
    </location>
</feature>
<evidence type="ECO:0000313" key="8">
    <source>
        <dbReference type="Proteomes" id="UP000321204"/>
    </source>
</evidence>
<evidence type="ECO:0000313" key="7">
    <source>
        <dbReference type="EMBL" id="QEC55770.1"/>
    </source>
</evidence>
<comment type="caution">
    <text evidence="5">Lacks conserved residue(s) required for the propagation of feature annotation.</text>
</comment>
<comment type="similarity">
    <text evidence="5">Belongs to the class I-like SAM-binding methyltransferase superfamily. RsmB/NOP family.</text>
</comment>
<evidence type="ECO:0000259" key="6">
    <source>
        <dbReference type="PROSITE" id="PS51686"/>
    </source>
</evidence>
<gene>
    <name evidence="7" type="ORF">FSB75_07650</name>
</gene>
<protein>
    <submittedName>
        <fullName evidence="7">Fmu (Sun) domain-containing protein</fullName>
    </submittedName>
</protein>
<evidence type="ECO:0000256" key="4">
    <source>
        <dbReference type="ARBA" id="ARBA00022884"/>
    </source>
</evidence>